<dbReference type="EC" id="2.7.1.12" evidence="3 10"/>
<keyword evidence="6 10" id="KW-0418">Kinase</keyword>
<evidence type="ECO:0000256" key="2">
    <source>
        <dbReference type="ARBA" id="ARBA00008420"/>
    </source>
</evidence>
<keyword evidence="7 10" id="KW-0067">ATP-binding</keyword>
<dbReference type="Pfam" id="PF01202">
    <property type="entry name" value="SKI"/>
    <property type="match status" value="1"/>
</dbReference>
<evidence type="ECO:0000256" key="6">
    <source>
        <dbReference type="ARBA" id="ARBA00022777"/>
    </source>
</evidence>
<dbReference type="InterPro" id="IPR031322">
    <property type="entry name" value="Shikimate/glucono_kinase"/>
</dbReference>
<dbReference type="AlphaFoldDB" id="A0AAU7VVN1"/>
<name>A0AAU7VVN1_9MICO</name>
<dbReference type="SUPFAM" id="SSF52540">
    <property type="entry name" value="P-loop containing nucleoside triphosphate hydrolases"/>
    <property type="match status" value="1"/>
</dbReference>
<proteinExistence type="inferred from homology"/>
<evidence type="ECO:0000256" key="3">
    <source>
        <dbReference type="ARBA" id="ARBA00012054"/>
    </source>
</evidence>
<dbReference type="InterPro" id="IPR006001">
    <property type="entry name" value="Therm_gnt_kin"/>
</dbReference>
<evidence type="ECO:0000256" key="9">
    <source>
        <dbReference type="ARBA" id="ARBA00048090"/>
    </source>
</evidence>
<dbReference type="Gene3D" id="3.40.50.300">
    <property type="entry name" value="P-loop containing nucleotide triphosphate hydrolases"/>
    <property type="match status" value="1"/>
</dbReference>
<dbReference type="CDD" id="cd02021">
    <property type="entry name" value="GntK"/>
    <property type="match status" value="1"/>
</dbReference>
<dbReference type="EMBL" id="CP158357">
    <property type="protein sequence ID" value="XBX78422.1"/>
    <property type="molecule type" value="Genomic_DNA"/>
</dbReference>
<dbReference type="NCBIfam" id="TIGR01313">
    <property type="entry name" value="therm_gnt_kin"/>
    <property type="match status" value="1"/>
</dbReference>
<evidence type="ECO:0000256" key="10">
    <source>
        <dbReference type="RuleBase" id="RU363066"/>
    </source>
</evidence>
<accession>A0AAU7VVN1</accession>
<comment type="similarity">
    <text evidence="2 10">Belongs to the gluconokinase GntK/GntV family.</text>
</comment>
<dbReference type="GO" id="GO:0005737">
    <property type="term" value="C:cytoplasm"/>
    <property type="evidence" value="ECO:0007669"/>
    <property type="project" value="TreeGrafter"/>
</dbReference>
<keyword evidence="4 10" id="KW-0808">Transferase</keyword>
<evidence type="ECO:0000256" key="1">
    <source>
        <dbReference type="ARBA" id="ARBA00004761"/>
    </source>
</evidence>
<evidence type="ECO:0000256" key="5">
    <source>
        <dbReference type="ARBA" id="ARBA00022741"/>
    </source>
</evidence>
<evidence type="ECO:0000313" key="11">
    <source>
        <dbReference type="EMBL" id="XBX78422.1"/>
    </source>
</evidence>
<dbReference type="GO" id="GO:0046316">
    <property type="term" value="F:gluconokinase activity"/>
    <property type="evidence" value="ECO:0007669"/>
    <property type="project" value="UniProtKB-EC"/>
</dbReference>
<evidence type="ECO:0000256" key="8">
    <source>
        <dbReference type="ARBA" id="ARBA00023064"/>
    </source>
</evidence>
<protein>
    <recommendedName>
        <fullName evidence="3 10">Gluconokinase</fullName>
        <ecNumber evidence="3 10">2.7.1.12</ecNumber>
    </recommendedName>
</protein>
<dbReference type="PANTHER" id="PTHR43442:SF3">
    <property type="entry name" value="GLUCONOKINASE-RELATED"/>
    <property type="match status" value="1"/>
</dbReference>
<dbReference type="PANTHER" id="PTHR43442">
    <property type="entry name" value="GLUCONOKINASE-RELATED"/>
    <property type="match status" value="1"/>
</dbReference>
<comment type="catalytic activity">
    <reaction evidence="9 10">
        <text>D-gluconate + ATP = 6-phospho-D-gluconate + ADP + H(+)</text>
        <dbReference type="Rhea" id="RHEA:19433"/>
        <dbReference type="ChEBI" id="CHEBI:15378"/>
        <dbReference type="ChEBI" id="CHEBI:18391"/>
        <dbReference type="ChEBI" id="CHEBI:30616"/>
        <dbReference type="ChEBI" id="CHEBI:58759"/>
        <dbReference type="ChEBI" id="CHEBI:456216"/>
        <dbReference type="EC" id="2.7.1.12"/>
    </reaction>
</comment>
<organism evidence="11">
    <name type="scientific">Microbacterium sp. A8/3-1</name>
    <dbReference type="NCBI Taxonomy" id="3160749"/>
    <lineage>
        <taxon>Bacteria</taxon>
        <taxon>Bacillati</taxon>
        <taxon>Actinomycetota</taxon>
        <taxon>Actinomycetes</taxon>
        <taxon>Micrococcales</taxon>
        <taxon>Microbacteriaceae</taxon>
        <taxon>Microbacterium</taxon>
    </lineage>
</organism>
<dbReference type="FunFam" id="3.40.50.300:FF:000522">
    <property type="entry name" value="Gluconokinase"/>
    <property type="match status" value="1"/>
</dbReference>
<sequence>MTASASPPAPLVVVMGASGCGKSSVGAALAARLGVPFQDADDLHPASNIAKMSAGVPLTDEDRAPWLRIVGAELHRQENIGLVIACSALRQVYRDTIREHAPRVFFVHLDVKKEVLAARLFMRSEHFMPLDLLESQLATLEPLAPEEPGITVDATQKIHAIVSGAEDVVRERGRTRAAAPLI</sequence>
<dbReference type="RefSeq" id="WP_350351690.1">
    <property type="nucleotide sequence ID" value="NZ_CP158357.1"/>
</dbReference>
<dbReference type="GO" id="GO:0005524">
    <property type="term" value="F:ATP binding"/>
    <property type="evidence" value="ECO:0007669"/>
    <property type="project" value="UniProtKB-KW"/>
</dbReference>
<gene>
    <name evidence="11" type="ORF">ABS642_21370</name>
</gene>
<keyword evidence="5 10" id="KW-0547">Nucleotide-binding</keyword>
<reference evidence="11" key="1">
    <citation type="submission" date="2024-06" db="EMBL/GenBank/DDBJ databases">
        <title>Draft genome sequence of Microbacterium sp. strain A8/3-1, isolated from Oxytropis tragacanthoides Fisch. ex DC. Root nodules in the Altai region of Russia.</title>
        <authorList>
            <person name="Sazanova A."/>
            <person name="Guro P."/>
            <person name="Kuznetsova I."/>
            <person name="Belimov A."/>
            <person name="Safronova V."/>
        </authorList>
    </citation>
    <scope>NUCLEOTIDE SEQUENCE</scope>
    <source>
        <strain evidence="11">A8/3-1</strain>
    </source>
</reference>
<comment type="pathway">
    <text evidence="1">Carbohydrate acid metabolism.</text>
</comment>
<keyword evidence="8" id="KW-0311">Gluconate utilization</keyword>
<dbReference type="InterPro" id="IPR027417">
    <property type="entry name" value="P-loop_NTPase"/>
</dbReference>
<dbReference type="GO" id="GO:0019521">
    <property type="term" value="P:D-gluconate metabolic process"/>
    <property type="evidence" value="ECO:0007669"/>
    <property type="project" value="UniProtKB-KW"/>
</dbReference>
<evidence type="ECO:0000256" key="7">
    <source>
        <dbReference type="ARBA" id="ARBA00022840"/>
    </source>
</evidence>
<evidence type="ECO:0000256" key="4">
    <source>
        <dbReference type="ARBA" id="ARBA00022679"/>
    </source>
</evidence>